<sequence>MKTGKWYCSTVDDRVAMHKKKSKTLQSKTIIAEKHGKKIPGKRKQRWSASGKMSGADASAGFGARTQEPWAWFRRESLDHL</sequence>
<protein>
    <submittedName>
        <fullName evidence="2">Uncharacterized protein</fullName>
    </submittedName>
</protein>
<proteinExistence type="predicted"/>
<dbReference type="EMBL" id="CP026245">
    <property type="protein sequence ID" value="AWO99211.1"/>
    <property type="molecule type" value="Genomic_DNA"/>
</dbReference>
<gene>
    <name evidence="2" type="ORF">SMAX5B_010215</name>
</gene>
<accession>A0A2U9B607</accession>
<evidence type="ECO:0000256" key="1">
    <source>
        <dbReference type="SAM" id="MobiDB-lite"/>
    </source>
</evidence>
<dbReference type="AlphaFoldDB" id="A0A2U9B607"/>
<keyword evidence="3" id="KW-1185">Reference proteome</keyword>
<name>A0A2U9B607_SCOMX</name>
<dbReference type="Proteomes" id="UP000246464">
    <property type="component" value="Chromosome 3"/>
</dbReference>
<feature type="compositionally biased region" description="Basic residues" evidence="1">
    <location>
        <begin position="36"/>
        <end position="46"/>
    </location>
</feature>
<organism evidence="2 3">
    <name type="scientific">Scophthalmus maximus</name>
    <name type="common">Turbot</name>
    <name type="synonym">Psetta maxima</name>
    <dbReference type="NCBI Taxonomy" id="52904"/>
    <lineage>
        <taxon>Eukaryota</taxon>
        <taxon>Metazoa</taxon>
        <taxon>Chordata</taxon>
        <taxon>Craniata</taxon>
        <taxon>Vertebrata</taxon>
        <taxon>Euteleostomi</taxon>
        <taxon>Actinopterygii</taxon>
        <taxon>Neopterygii</taxon>
        <taxon>Teleostei</taxon>
        <taxon>Neoteleostei</taxon>
        <taxon>Acanthomorphata</taxon>
        <taxon>Carangaria</taxon>
        <taxon>Pleuronectiformes</taxon>
        <taxon>Pleuronectoidei</taxon>
        <taxon>Scophthalmidae</taxon>
        <taxon>Scophthalmus</taxon>
    </lineage>
</organism>
<evidence type="ECO:0000313" key="2">
    <source>
        <dbReference type="EMBL" id="AWO99211.1"/>
    </source>
</evidence>
<evidence type="ECO:0000313" key="3">
    <source>
        <dbReference type="Proteomes" id="UP000246464"/>
    </source>
</evidence>
<reference evidence="2 3" key="1">
    <citation type="submission" date="2017-12" db="EMBL/GenBank/DDBJ databases">
        <title>Integrating genomic resources of turbot (Scophthalmus maximus) in depth evaluation of genetic and physical mapping variation across individuals.</title>
        <authorList>
            <person name="Martinez P."/>
        </authorList>
    </citation>
    <scope>NUCLEOTIDE SEQUENCE [LARGE SCALE GENOMIC DNA]</scope>
</reference>
<feature type="region of interest" description="Disordered" evidence="1">
    <location>
        <begin position="36"/>
        <end position="60"/>
    </location>
</feature>